<dbReference type="EnsemblProtists" id="Phyra87719">
    <property type="protein sequence ID" value="Phyra87719"/>
    <property type="gene ID" value="Phyra87719"/>
</dbReference>
<protein>
    <recommendedName>
        <fullName evidence="3">Reverse transcriptase Ty1/copia-type domain-containing protein</fullName>
    </recommendedName>
</protein>
<sequence>MTDLGELEYFLGMEIKNDRDSGKVTVRQTKFLKSILTKFGMQDSKPVKTPQDPGLKLTKSMCEGGCQHEDTMKNVPYRSAVGALMYLMVATRPDLAAAVGVLSQFSADPCPTHWQALKRVLRYLQATPTHGLEFSREDSLVKTEHKRLRVHDERRMHQLEEQEAEYMALSEATQEAVWLKVFLCELGEMASDEAVKIYEDNQGSIALAKNPQFHKRTKHIDIRYHFVREKVEDGQVVLQYVSTTDMLADMMTKAITAVQFGVLRSKLGIQGAIAVESSGSVVKKAPRAAAGYR</sequence>
<evidence type="ECO:0000313" key="2">
    <source>
        <dbReference type="Proteomes" id="UP000005238"/>
    </source>
</evidence>
<keyword evidence="2" id="KW-1185">Reference proteome</keyword>
<evidence type="ECO:0008006" key="3">
    <source>
        <dbReference type="Google" id="ProtNLM"/>
    </source>
</evidence>
<dbReference type="PANTHER" id="PTHR11439">
    <property type="entry name" value="GAG-POL-RELATED RETROTRANSPOSON"/>
    <property type="match status" value="1"/>
</dbReference>
<accession>H3HA08</accession>
<dbReference type="Proteomes" id="UP000005238">
    <property type="component" value="Unassembled WGS sequence"/>
</dbReference>
<dbReference type="EMBL" id="DS568274">
    <property type="status" value="NOT_ANNOTATED_CDS"/>
    <property type="molecule type" value="Genomic_DNA"/>
</dbReference>
<organism evidence="1 2">
    <name type="scientific">Phytophthora ramorum</name>
    <name type="common">Sudden oak death agent</name>
    <dbReference type="NCBI Taxonomy" id="164328"/>
    <lineage>
        <taxon>Eukaryota</taxon>
        <taxon>Sar</taxon>
        <taxon>Stramenopiles</taxon>
        <taxon>Oomycota</taxon>
        <taxon>Peronosporomycetes</taxon>
        <taxon>Peronosporales</taxon>
        <taxon>Peronosporaceae</taxon>
        <taxon>Phytophthora</taxon>
    </lineage>
</organism>
<dbReference type="eggNOG" id="KOG0017">
    <property type="taxonomic scope" value="Eukaryota"/>
</dbReference>
<dbReference type="HOGENOM" id="CLU_001650_6_0_1"/>
<dbReference type="CDD" id="cd09272">
    <property type="entry name" value="RNase_HI_RT_Ty1"/>
    <property type="match status" value="1"/>
</dbReference>
<reference evidence="1" key="2">
    <citation type="submission" date="2015-06" db="UniProtKB">
        <authorList>
            <consortium name="EnsemblProtists"/>
        </authorList>
    </citation>
    <scope>IDENTIFICATION</scope>
    <source>
        <strain evidence="1">Pr102</strain>
    </source>
</reference>
<dbReference type="AlphaFoldDB" id="H3HA08"/>
<proteinExistence type="predicted"/>
<evidence type="ECO:0000313" key="1">
    <source>
        <dbReference type="EnsemblProtists" id="Phyra87719"/>
    </source>
</evidence>
<dbReference type="PANTHER" id="PTHR11439:SF463">
    <property type="entry name" value="REVERSE TRANSCRIPTASE TY1_COPIA-TYPE DOMAIN-CONTAINING PROTEIN"/>
    <property type="match status" value="1"/>
</dbReference>
<reference evidence="2" key="1">
    <citation type="journal article" date="2006" name="Science">
        <title>Phytophthora genome sequences uncover evolutionary origins and mechanisms of pathogenesis.</title>
        <authorList>
            <person name="Tyler B.M."/>
            <person name="Tripathy S."/>
            <person name="Zhang X."/>
            <person name="Dehal P."/>
            <person name="Jiang R.H."/>
            <person name="Aerts A."/>
            <person name="Arredondo F.D."/>
            <person name="Baxter L."/>
            <person name="Bensasson D."/>
            <person name="Beynon J.L."/>
            <person name="Chapman J."/>
            <person name="Damasceno C.M."/>
            <person name="Dorrance A.E."/>
            <person name="Dou D."/>
            <person name="Dickerman A.W."/>
            <person name="Dubchak I.L."/>
            <person name="Garbelotto M."/>
            <person name="Gijzen M."/>
            <person name="Gordon S.G."/>
            <person name="Govers F."/>
            <person name="Grunwald N.J."/>
            <person name="Huang W."/>
            <person name="Ivors K.L."/>
            <person name="Jones R.W."/>
            <person name="Kamoun S."/>
            <person name="Krampis K."/>
            <person name="Lamour K.H."/>
            <person name="Lee M.K."/>
            <person name="McDonald W.H."/>
            <person name="Medina M."/>
            <person name="Meijer H.J."/>
            <person name="Nordberg E.K."/>
            <person name="Maclean D.J."/>
            <person name="Ospina-Giraldo M.D."/>
            <person name="Morris P.F."/>
            <person name="Phuntumart V."/>
            <person name="Putnam N.H."/>
            <person name="Rash S."/>
            <person name="Rose J.K."/>
            <person name="Sakihama Y."/>
            <person name="Salamov A.A."/>
            <person name="Savidor A."/>
            <person name="Scheuring C.F."/>
            <person name="Smith B.M."/>
            <person name="Sobral B.W."/>
            <person name="Terry A."/>
            <person name="Torto-Alalibo T.A."/>
            <person name="Win J."/>
            <person name="Xu Z."/>
            <person name="Zhang H."/>
            <person name="Grigoriev I.V."/>
            <person name="Rokhsar D.S."/>
            <person name="Boore J.L."/>
        </authorList>
    </citation>
    <scope>NUCLEOTIDE SEQUENCE [LARGE SCALE GENOMIC DNA]</scope>
    <source>
        <strain evidence="2">Pr102</strain>
    </source>
</reference>
<dbReference type="InParanoid" id="H3HA08"/>
<name>H3HA08_PHYRM</name>